<evidence type="ECO:0000256" key="9">
    <source>
        <dbReference type="ARBA" id="ARBA00093680"/>
    </source>
</evidence>
<dbReference type="Pfam" id="PF01753">
    <property type="entry name" value="zf-MYND"/>
    <property type="match status" value="1"/>
</dbReference>
<dbReference type="SUPFAM" id="SSF82199">
    <property type="entry name" value="SET domain"/>
    <property type="match status" value="1"/>
</dbReference>
<dbReference type="PROSITE" id="PS50005">
    <property type="entry name" value="TPR"/>
    <property type="match status" value="1"/>
</dbReference>
<dbReference type="PROSITE" id="PS01360">
    <property type="entry name" value="ZF_MYND_1"/>
    <property type="match status" value="1"/>
</dbReference>
<sequence>MIVFFYYRLIMASESKEDEYSKSIRSSSRSQVDPDDITYDTLVTDFMFEVAEKKPSLVQEFAKIFTPKATLEEMFKFLWSLDEAKETLKPNLTFSVKTIKAAHAYWTHGNACMKNGDRDHALKFYNKSLREAPHPVIVMDGKQWGQEECDIVYSKSTISSATEEKDPYEEEGWGAYSALAHAYEARARVLFSLEQYQKCREDIDRVLAWGCSAPVEEKMIKLREECERLGPLDIVQAEPCSKNQSVSFLYQSPEPPTLTDPNPSYPSFSSAVNFVTDDEHGRHMVASRDIAAGEVVSVDKAYSAVLYPKYFGEYCTICLKRTSAPVPCPNCTTVIFCSEKCRLNGLAGCHKVECSILHTLARLNMSNNAVLAIRLFSDMGYINLKSMVPPLQEKANSTERQELDDAGVYNSGNYRTVYSLVTNKDKRGVNDLLKRTMESFVLLKLLLLTDEYFVDNFGNKLYVDDDEVLFTGTMLMHHMMVLWCNADTIGEIQHERKDSTASPVVAYGTGLFPSSSLLNHACYSTCASVSYGYVQVMRACRRISAGTEMTRQYADLFQKKLHERMAILKARYHFVCHCQACLGNWPFTLPFNYEYELKCVVCGKAVLKESKKCQNCNIVYNHQGPLLDRPEVTIYDYPVMRAKMDDALEKYMMAVPRFMEGSDTPEDYTAIKELLDLYDTFVVLPTHGHIVVQSLLHAASLRKGTSAYVKGNCWNERLLSWKTAGLALQ</sequence>
<keyword evidence="6" id="KW-0862">Zinc</keyword>
<keyword evidence="1" id="KW-0489">Methyltransferase</keyword>
<organism evidence="12 13">
    <name type="scientific">Portunus trituberculatus</name>
    <name type="common">Swimming crab</name>
    <name type="synonym">Neptunus trituberculatus</name>
    <dbReference type="NCBI Taxonomy" id="210409"/>
    <lineage>
        <taxon>Eukaryota</taxon>
        <taxon>Metazoa</taxon>
        <taxon>Ecdysozoa</taxon>
        <taxon>Arthropoda</taxon>
        <taxon>Crustacea</taxon>
        <taxon>Multicrustacea</taxon>
        <taxon>Malacostraca</taxon>
        <taxon>Eumalacostraca</taxon>
        <taxon>Eucarida</taxon>
        <taxon>Decapoda</taxon>
        <taxon>Pleocyemata</taxon>
        <taxon>Brachyura</taxon>
        <taxon>Eubrachyura</taxon>
        <taxon>Portunoidea</taxon>
        <taxon>Portunidae</taxon>
        <taxon>Portuninae</taxon>
        <taxon>Portunus</taxon>
    </lineage>
</organism>
<dbReference type="Gene3D" id="6.10.140.2220">
    <property type="match status" value="1"/>
</dbReference>
<reference evidence="12 13" key="1">
    <citation type="submission" date="2019-05" db="EMBL/GenBank/DDBJ databases">
        <title>Another draft genome of Portunus trituberculatus and its Hox gene families provides insights of decapod evolution.</title>
        <authorList>
            <person name="Jeong J.-H."/>
            <person name="Song I."/>
            <person name="Kim S."/>
            <person name="Choi T."/>
            <person name="Kim D."/>
            <person name="Ryu S."/>
            <person name="Kim W."/>
        </authorList>
    </citation>
    <scope>NUCLEOTIDE SEQUENCE [LARGE SCALE GENOMIC DNA]</scope>
    <source>
        <tissue evidence="12">Muscle</tissue>
    </source>
</reference>
<evidence type="ECO:0000256" key="2">
    <source>
        <dbReference type="ARBA" id="ARBA00022679"/>
    </source>
</evidence>
<comment type="caution">
    <text evidence="12">The sequence shown here is derived from an EMBL/GenBank/DDBJ whole genome shotgun (WGS) entry which is preliminary data.</text>
</comment>
<dbReference type="EMBL" id="VSRR010001118">
    <property type="protein sequence ID" value="MPC22725.1"/>
    <property type="molecule type" value="Genomic_DNA"/>
</dbReference>
<evidence type="ECO:0000259" key="11">
    <source>
        <dbReference type="PROSITE" id="PS01360"/>
    </source>
</evidence>
<evidence type="ECO:0000256" key="5">
    <source>
        <dbReference type="ARBA" id="ARBA00022771"/>
    </source>
</evidence>
<dbReference type="GO" id="GO:0005737">
    <property type="term" value="C:cytoplasm"/>
    <property type="evidence" value="ECO:0007669"/>
    <property type="project" value="TreeGrafter"/>
</dbReference>
<dbReference type="GO" id="GO:0008757">
    <property type="term" value="F:S-adenosylmethionine-dependent methyltransferase activity"/>
    <property type="evidence" value="ECO:0007669"/>
    <property type="project" value="UniProtKB-ARBA"/>
</dbReference>
<protein>
    <recommendedName>
        <fullName evidence="8">Protein-lysine N-methyltransferase SMYD4</fullName>
    </recommendedName>
    <alternativeName>
        <fullName evidence="9">SET and MYND domain-containing protein 4</fullName>
    </alternativeName>
</protein>
<dbReference type="Pfam" id="PF13181">
    <property type="entry name" value="TPR_8"/>
    <property type="match status" value="1"/>
</dbReference>
<evidence type="ECO:0000256" key="6">
    <source>
        <dbReference type="ARBA" id="ARBA00022833"/>
    </source>
</evidence>
<accession>A0A5B7DNG1</accession>
<dbReference type="InterPro" id="IPR046341">
    <property type="entry name" value="SET_dom_sf"/>
</dbReference>
<keyword evidence="5" id="KW-0863">Zinc-finger</keyword>
<dbReference type="InterPro" id="IPR052097">
    <property type="entry name" value="SET-MYND_domain_protein"/>
</dbReference>
<dbReference type="OrthoDB" id="5945798at2759"/>
<dbReference type="Pfam" id="PF00856">
    <property type="entry name" value="SET"/>
    <property type="match status" value="1"/>
</dbReference>
<dbReference type="InterPro" id="IPR019734">
    <property type="entry name" value="TPR_rpt"/>
</dbReference>
<dbReference type="GO" id="GO:0032259">
    <property type="term" value="P:methylation"/>
    <property type="evidence" value="ECO:0007669"/>
    <property type="project" value="UniProtKB-KW"/>
</dbReference>
<keyword evidence="10" id="KW-0802">TPR repeat</keyword>
<evidence type="ECO:0000256" key="1">
    <source>
        <dbReference type="ARBA" id="ARBA00022603"/>
    </source>
</evidence>
<dbReference type="InterPro" id="IPR044421">
    <property type="entry name" value="SMYD4_SET"/>
</dbReference>
<dbReference type="PANTHER" id="PTHR46165:SF7">
    <property type="entry name" value="SET AND MYND DOMAIN-CONTAINING PROTEIN 4"/>
    <property type="match status" value="1"/>
</dbReference>
<dbReference type="InterPro" id="IPR002893">
    <property type="entry name" value="Znf_MYND"/>
</dbReference>
<gene>
    <name evidence="12" type="primary">SMYD4_5</name>
    <name evidence="12" type="ORF">E2C01_015748</name>
</gene>
<keyword evidence="13" id="KW-1185">Reference proteome</keyword>
<evidence type="ECO:0000256" key="10">
    <source>
        <dbReference type="PROSITE-ProRule" id="PRU00339"/>
    </source>
</evidence>
<comment type="function">
    <text evidence="7">Protein-lysine N-methyltransferase. Monomethylates PRMT5, modulating its transcriptional activity. May also act as a histone methyltransferase. Plays a critical role in cardiac development. Acts as a key epigenetic regulator of gene expression during cardiac development via its dual activities as a methyltransferase and negative regulator of HDAC1.</text>
</comment>
<dbReference type="SUPFAM" id="SSF144232">
    <property type="entry name" value="HIT/MYND zinc finger-like"/>
    <property type="match status" value="1"/>
</dbReference>
<dbReference type="AlphaFoldDB" id="A0A5B7DNG1"/>
<dbReference type="SUPFAM" id="SSF48452">
    <property type="entry name" value="TPR-like"/>
    <property type="match status" value="1"/>
</dbReference>
<feature type="repeat" description="TPR" evidence="10">
    <location>
        <begin position="102"/>
        <end position="135"/>
    </location>
</feature>
<evidence type="ECO:0000313" key="13">
    <source>
        <dbReference type="Proteomes" id="UP000324222"/>
    </source>
</evidence>
<dbReference type="Gene3D" id="1.25.40.10">
    <property type="entry name" value="Tetratricopeptide repeat domain"/>
    <property type="match status" value="1"/>
</dbReference>
<dbReference type="Gene3D" id="2.170.270.10">
    <property type="entry name" value="SET domain"/>
    <property type="match status" value="1"/>
</dbReference>
<dbReference type="GO" id="GO:0008276">
    <property type="term" value="F:protein methyltransferase activity"/>
    <property type="evidence" value="ECO:0007669"/>
    <property type="project" value="UniProtKB-ARBA"/>
</dbReference>
<evidence type="ECO:0000256" key="8">
    <source>
        <dbReference type="ARBA" id="ARBA00093635"/>
    </source>
</evidence>
<evidence type="ECO:0000313" key="12">
    <source>
        <dbReference type="EMBL" id="MPC22725.1"/>
    </source>
</evidence>
<dbReference type="CDD" id="cd10536">
    <property type="entry name" value="SET_SMYD4"/>
    <property type="match status" value="1"/>
</dbReference>
<evidence type="ECO:0000256" key="4">
    <source>
        <dbReference type="ARBA" id="ARBA00022723"/>
    </source>
</evidence>
<dbReference type="InterPro" id="IPR001214">
    <property type="entry name" value="SET_dom"/>
</dbReference>
<dbReference type="GO" id="GO:0042826">
    <property type="term" value="F:histone deacetylase binding"/>
    <property type="evidence" value="ECO:0007669"/>
    <property type="project" value="TreeGrafter"/>
</dbReference>
<dbReference type="InterPro" id="IPR011990">
    <property type="entry name" value="TPR-like_helical_dom_sf"/>
</dbReference>
<dbReference type="Gene3D" id="1.10.220.160">
    <property type="match status" value="1"/>
</dbReference>
<evidence type="ECO:0000256" key="3">
    <source>
        <dbReference type="ARBA" id="ARBA00022691"/>
    </source>
</evidence>
<keyword evidence="2" id="KW-0808">Transferase</keyword>
<name>A0A5B7DNG1_PORTR</name>
<dbReference type="GO" id="GO:0005634">
    <property type="term" value="C:nucleus"/>
    <property type="evidence" value="ECO:0007669"/>
    <property type="project" value="TreeGrafter"/>
</dbReference>
<evidence type="ECO:0000256" key="7">
    <source>
        <dbReference type="ARBA" id="ARBA00093423"/>
    </source>
</evidence>
<keyword evidence="4" id="KW-0479">Metal-binding</keyword>
<feature type="domain" description="MYND-type" evidence="11">
    <location>
        <begin position="315"/>
        <end position="354"/>
    </location>
</feature>
<proteinExistence type="predicted"/>
<dbReference type="GO" id="GO:0008270">
    <property type="term" value="F:zinc ion binding"/>
    <property type="evidence" value="ECO:0007669"/>
    <property type="project" value="UniProtKB-KW"/>
</dbReference>
<dbReference type="GO" id="GO:0008170">
    <property type="term" value="F:N-methyltransferase activity"/>
    <property type="evidence" value="ECO:0007669"/>
    <property type="project" value="UniProtKB-ARBA"/>
</dbReference>
<dbReference type="Proteomes" id="UP000324222">
    <property type="component" value="Unassembled WGS sequence"/>
</dbReference>
<dbReference type="PANTHER" id="PTHR46165">
    <property type="entry name" value="SET AND MYND DOMAIN-CONTAINING PROTEIN 4"/>
    <property type="match status" value="1"/>
</dbReference>
<keyword evidence="3" id="KW-0949">S-adenosyl-L-methionine</keyword>